<dbReference type="Gene3D" id="3.50.50.80">
    <property type="entry name" value="Ubiquitin-activating enzyme E1, inactive adenylation domain, subdomain 1"/>
    <property type="match status" value="1"/>
</dbReference>
<accession>A0AA38H9J7</accession>
<evidence type="ECO:0000256" key="9">
    <source>
        <dbReference type="PIRNR" id="PIRNR039133"/>
    </source>
</evidence>
<keyword evidence="4 9" id="KW-0547">Nucleotide-binding</keyword>
<feature type="binding site" evidence="11">
    <location>
        <begin position="60"/>
        <end position="63"/>
    </location>
    <ligand>
        <name>ATP</name>
        <dbReference type="ChEBI" id="CHEBI:30616"/>
    </ligand>
</feature>
<feature type="active site" description="Glycyl thioester intermediate" evidence="10 13">
    <location>
        <position position="180"/>
    </location>
</feature>
<dbReference type="Pfam" id="PF00899">
    <property type="entry name" value="ThiF"/>
    <property type="match status" value="1"/>
</dbReference>
<evidence type="ECO:0000256" key="2">
    <source>
        <dbReference type="ARBA" id="ARBA00005673"/>
    </source>
</evidence>
<dbReference type="InterPro" id="IPR042449">
    <property type="entry name" value="Ub-E1_IAD_1"/>
</dbReference>
<comment type="subunit">
    <text evidence="9">Heterodimer.</text>
</comment>
<feature type="domain" description="THIF-type NAD/FAD binding fold" evidence="15">
    <location>
        <begin position="9"/>
        <end position="448"/>
    </location>
</feature>
<feature type="binding site" evidence="12">
    <location>
        <position position="164"/>
    </location>
    <ligand>
        <name>Zn(2+)</name>
        <dbReference type="ChEBI" id="CHEBI:29105"/>
    </ligand>
</feature>
<keyword evidence="18" id="KW-1185">Reference proteome</keyword>
<feature type="compositionally biased region" description="Acidic residues" evidence="14">
    <location>
        <begin position="643"/>
        <end position="657"/>
    </location>
</feature>
<feature type="binding site" evidence="12">
    <location>
        <position position="471"/>
    </location>
    <ligand>
        <name>Zn(2+)</name>
        <dbReference type="ChEBI" id="CHEBI:29105"/>
    </ligand>
</feature>
<evidence type="ECO:0000256" key="6">
    <source>
        <dbReference type="ARBA" id="ARBA00022833"/>
    </source>
</evidence>
<dbReference type="InterPro" id="IPR033127">
    <property type="entry name" value="UBQ-activ_enz_E1_Cys_AS"/>
</dbReference>
<evidence type="ECO:0000256" key="10">
    <source>
        <dbReference type="PIRSR" id="PIRSR039133-1"/>
    </source>
</evidence>
<dbReference type="RefSeq" id="XP_052946552.1">
    <property type="nucleotide sequence ID" value="XM_053093441.1"/>
</dbReference>
<evidence type="ECO:0000256" key="4">
    <source>
        <dbReference type="ARBA" id="ARBA00022741"/>
    </source>
</evidence>
<dbReference type="InterPro" id="IPR030661">
    <property type="entry name" value="Uba2"/>
</dbReference>
<evidence type="ECO:0000256" key="13">
    <source>
        <dbReference type="PROSITE-ProRule" id="PRU10132"/>
    </source>
</evidence>
<feature type="region of interest" description="Disordered" evidence="14">
    <location>
        <begin position="301"/>
        <end position="339"/>
    </location>
</feature>
<dbReference type="GO" id="GO:0005737">
    <property type="term" value="C:cytoplasm"/>
    <property type="evidence" value="ECO:0007669"/>
    <property type="project" value="TreeGrafter"/>
</dbReference>
<comment type="caution">
    <text evidence="17">The sequence shown here is derived from an EMBL/GenBank/DDBJ whole genome shotgun (WGS) entry which is preliminary data.</text>
</comment>
<dbReference type="Proteomes" id="UP001164286">
    <property type="component" value="Unassembled WGS sequence"/>
</dbReference>
<feature type="binding site" evidence="11">
    <location>
        <position position="52"/>
    </location>
    <ligand>
        <name>ATP</name>
        <dbReference type="ChEBI" id="CHEBI:30616"/>
    </ligand>
</feature>
<dbReference type="PIRSF" id="PIRSF039133">
    <property type="entry name" value="SUMO_E1B"/>
    <property type="match status" value="1"/>
</dbReference>
<dbReference type="PANTHER" id="PTHR10953">
    <property type="entry name" value="UBIQUITIN-ACTIVATING ENZYME E1"/>
    <property type="match status" value="1"/>
</dbReference>
<proteinExistence type="inferred from homology"/>
<feature type="region of interest" description="Disordered" evidence="14">
    <location>
        <begin position="606"/>
        <end position="657"/>
    </location>
</feature>
<protein>
    <recommendedName>
        <fullName evidence="8 9">Ubiquitin-activating enzyme E1-like</fullName>
    </recommendedName>
</protein>
<dbReference type="InterPro" id="IPR045886">
    <property type="entry name" value="ThiF/MoeB/HesA"/>
</dbReference>
<dbReference type="EMBL" id="JAKWFO010000005">
    <property type="protein sequence ID" value="KAI9636775.1"/>
    <property type="molecule type" value="Genomic_DNA"/>
</dbReference>
<dbReference type="Gene3D" id="1.10.10.520">
    <property type="entry name" value="Ubiquitin activating enzymes (Uba3). Chain: B, domain 2"/>
    <property type="match status" value="1"/>
</dbReference>
<dbReference type="Gene3D" id="3.10.290.20">
    <property type="entry name" value="Ubiquitin-like 2 activating enzyme e1b. Chain: B, domain 3"/>
    <property type="match status" value="1"/>
</dbReference>
<dbReference type="PROSITE" id="PS51257">
    <property type="entry name" value="PROKAR_LIPOPROTEIN"/>
    <property type="match status" value="1"/>
</dbReference>
<evidence type="ECO:0000256" key="5">
    <source>
        <dbReference type="ARBA" id="ARBA00022786"/>
    </source>
</evidence>
<dbReference type="FunFam" id="1.10.10.520:FF:000011">
    <property type="entry name" value="Ubiquitin-activating enzyme E1-like"/>
    <property type="match status" value="1"/>
</dbReference>
<sequence length="657" mass="71567">MPRESHTQALLGPEVFKKVRETPILVVGAGGIGCELLKNLVLVGFANIEIIDLDTIDLSNLNRQFLFRKPDIKKSKSLVASASARHFNPDSGIKIHARHGNVKDSANDVEWIKGFGLVMNALDNREARSHVNRLCQAGGVPLIESGTAGYLGQVTPFVKDKTECFDCEPKPVAQKTYPVCTLRATPSEPIHCIVWAKSYLFGKLFGEDDEAGDEQELNQAKGEAENADEIDNLKKEAAAFREVRANIGDDDGPRKMFDKVFKDDINRLLAMDDLWNKEGRVKPTALDYEGIMSGSFPTPPLRAAPAAAASAPSANGSAATEPKSNGAAPAANVNSAQLRDQRELSLKENVELLIDSSRRLSARTISHPDTILSFDKDDEDTLDFVLATSNLRSAAYGIPQKTRFQVKEMAGNIIPAIATTNAIVAGFIVMSAIRLLSGQDEGMRKVYLKTEPVRPIAGYGPNTPNKFCGVCRDVYIPFKADVARVTVGTFVEDVVKGWLEEGLEGKGQVEWTVNEGSRMLADPDMEDLYEKTLEVMDVGRGKMITVSGEIKLGGEEEYKPLRPVHFCVCNPSPNAEAPYELPSTTPSIPLAPVKKVDKAPKADFEMLDNSAAATDGGKAAGKKRAAEDEPEGDAKRRKVQVLADDDDDDFEILDPKK</sequence>
<feature type="binding site" evidence="12">
    <location>
        <position position="167"/>
    </location>
    <ligand>
        <name>Zn(2+)</name>
        <dbReference type="ChEBI" id="CHEBI:29105"/>
    </ligand>
</feature>
<dbReference type="GO" id="GO:0016925">
    <property type="term" value="P:protein sumoylation"/>
    <property type="evidence" value="ECO:0007669"/>
    <property type="project" value="UniProtKB-UniRule"/>
</dbReference>
<dbReference type="InterPro" id="IPR000594">
    <property type="entry name" value="ThiF_NAD_FAD-bd"/>
</dbReference>
<feature type="binding site" evidence="12">
    <location>
        <position position="468"/>
    </location>
    <ligand>
        <name>Zn(2+)</name>
        <dbReference type="ChEBI" id="CHEBI:29105"/>
    </ligand>
</feature>
<dbReference type="AlphaFoldDB" id="A0AA38H9J7"/>
<dbReference type="GO" id="GO:0046872">
    <property type="term" value="F:metal ion binding"/>
    <property type="evidence" value="ECO:0007669"/>
    <property type="project" value="UniProtKB-KW"/>
</dbReference>
<gene>
    <name evidence="17" type="ORF">MKK02DRAFT_45483</name>
</gene>
<dbReference type="GO" id="GO:0005524">
    <property type="term" value="F:ATP binding"/>
    <property type="evidence" value="ECO:0007669"/>
    <property type="project" value="UniProtKB-UniRule"/>
</dbReference>
<evidence type="ECO:0000256" key="12">
    <source>
        <dbReference type="PIRSR" id="PIRSR039133-3"/>
    </source>
</evidence>
<evidence type="ECO:0000256" key="8">
    <source>
        <dbReference type="ARBA" id="ARBA00073512"/>
    </source>
</evidence>
<organism evidence="17 18">
    <name type="scientific">Dioszegia hungarica</name>
    <dbReference type="NCBI Taxonomy" id="4972"/>
    <lineage>
        <taxon>Eukaryota</taxon>
        <taxon>Fungi</taxon>
        <taxon>Dikarya</taxon>
        <taxon>Basidiomycota</taxon>
        <taxon>Agaricomycotina</taxon>
        <taxon>Tremellomycetes</taxon>
        <taxon>Tremellales</taxon>
        <taxon>Bulleribasidiaceae</taxon>
        <taxon>Dioszegia</taxon>
    </lineage>
</organism>
<keyword evidence="7 9" id="KW-0067">ATP-binding</keyword>
<dbReference type="Pfam" id="PF10585">
    <property type="entry name" value="UBA_E1_SCCH"/>
    <property type="match status" value="1"/>
</dbReference>
<evidence type="ECO:0000256" key="1">
    <source>
        <dbReference type="ARBA" id="ARBA00004718"/>
    </source>
</evidence>
<evidence type="ECO:0000313" key="18">
    <source>
        <dbReference type="Proteomes" id="UP001164286"/>
    </source>
</evidence>
<dbReference type="GO" id="GO:0031510">
    <property type="term" value="C:SUMO activating enzyme complex"/>
    <property type="evidence" value="ECO:0007669"/>
    <property type="project" value="UniProtKB-UniRule"/>
</dbReference>
<evidence type="ECO:0000259" key="16">
    <source>
        <dbReference type="Pfam" id="PF10585"/>
    </source>
</evidence>
<name>A0AA38H9J7_9TREE</name>
<evidence type="ECO:0000256" key="14">
    <source>
        <dbReference type="SAM" id="MobiDB-lite"/>
    </source>
</evidence>
<feature type="binding site" evidence="11">
    <location>
        <begin position="28"/>
        <end position="33"/>
    </location>
    <ligand>
        <name>ATP</name>
        <dbReference type="ChEBI" id="CHEBI:30616"/>
    </ligand>
</feature>
<dbReference type="InterPro" id="IPR023318">
    <property type="entry name" value="Ub_act_enz_dom_a_sf"/>
</dbReference>
<evidence type="ECO:0000256" key="3">
    <source>
        <dbReference type="ARBA" id="ARBA00022723"/>
    </source>
</evidence>
<keyword evidence="5 9" id="KW-0833">Ubl conjugation pathway</keyword>
<dbReference type="SUPFAM" id="SSF69572">
    <property type="entry name" value="Activating enzymes of the ubiquitin-like proteins"/>
    <property type="match status" value="1"/>
</dbReference>
<dbReference type="InterPro" id="IPR035985">
    <property type="entry name" value="Ubiquitin-activating_enz"/>
</dbReference>
<comment type="pathway">
    <text evidence="1 9">Protein modification; protein sumoylation.</text>
</comment>
<dbReference type="PANTHER" id="PTHR10953:SF5">
    <property type="entry name" value="SUMO-ACTIVATING ENZYME SUBUNIT 2"/>
    <property type="match status" value="1"/>
</dbReference>
<dbReference type="GeneID" id="77732646"/>
<dbReference type="GO" id="GO:0019948">
    <property type="term" value="F:SUMO activating enzyme activity"/>
    <property type="evidence" value="ECO:0007669"/>
    <property type="project" value="UniProtKB-UniRule"/>
</dbReference>
<feature type="domain" description="Ubiquitin-activating enzyme SCCH" evidence="16">
    <location>
        <begin position="341"/>
        <end position="407"/>
    </location>
</feature>
<comment type="similarity">
    <text evidence="2 9">Belongs to the ubiquitin-activating E1 family.</text>
</comment>
<keyword evidence="3 9" id="KW-0479">Metal-binding</keyword>
<dbReference type="InterPro" id="IPR019572">
    <property type="entry name" value="UBA_E1_SCCH"/>
</dbReference>
<reference evidence="17" key="1">
    <citation type="journal article" date="2022" name="G3 (Bethesda)">
        <title>High quality genome of the basidiomycete yeast Dioszegia hungarica PDD-24b-2 isolated from cloud water.</title>
        <authorList>
            <person name="Jarrige D."/>
            <person name="Haridas S."/>
            <person name="Bleykasten-Grosshans C."/>
            <person name="Joly M."/>
            <person name="Nadalig T."/>
            <person name="Sancelme M."/>
            <person name="Vuilleumier S."/>
            <person name="Grigoriev I.V."/>
            <person name="Amato P."/>
            <person name="Bringel F."/>
        </authorList>
    </citation>
    <scope>NUCLEOTIDE SEQUENCE</scope>
    <source>
        <strain evidence="17">PDD-24b-2</strain>
    </source>
</reference>
<dbReference type="PROSITE" id="PS00865">
    <property type="entry name" value="UBIQUITIN_ACTIVAT_2"/>
    <property type="match status" value="1"/>
</dbReference>
<evidence type="ECO:0000313" key="17">
    <source>
        <dbReference type="EMBL" id="KAI9636775.1"/>
    </source>
</evidence>
<feature type="binding site" evidence="11">
    <location>
        <begin position="123"/>
        <end position="128"/>
    </location>
    <ligand>
        <name>ATP</name>
        <dbReference type="ChEBI" id="CHEBI:30616"/>
    </ligand>
</feature>
<evidence type="ECO:0000259" key="15">
    <source>
        <dbReference type="Pfam" id="PF00899"/>
    </source>
</evidence>
<feature type="compositionally biased region" description="Low complexity" evidence="14">
    <location>
        <begin position="303"/>
        <end position="319"/>
    </location>
</feature>
<keyword evidence="6 9" id="KW-0862">Zinc</keyword>
<dbReference type="FunFam" id="3.50.50.80:FF:000004">
    <property type="entry name" value="Ubiquitin-activating enzyme E1-like"/>
    <property type="match status" value="1"/>
</dbReference>
<evidence type="ECO:0000256" key="11">
    <source>
        <dbReference type="PIRSR" id="PIRSR039133-2"/>
    </source>
</evidence>
<evidence type="ECO:0000256" key="7">
    <source>
        <dbReference type="ARBA" id="ARBA00022840"/>
    </source>
</evidence>
<feature type="binding site" evidence="11">
    <location>
        <position position="76"/>
    </location>
    <ligand>
        <name>ATP</name>
        <dbReference type="ChEBI" id="CHEBI:30616"/>
    </ligand>
</feature>